<name>A0A0C2RUX5_AMAMK</name>
<dbReference type="HOGENOM" id="CLU_626945_0_0_1"/>
<sequence length="499" mass="56449">MSHRAPVIIIDGVDECSVESLQQRLLAVIGNAVKNHHFPLRFLIVSRPEALIEETLDKFKDFTVSIDLAKLDDSHHDIQMYLKDKFLEITSNRGLDPAWPGQEIIEEIVSQSSGNFILPSTLVRFISDEDYSPESQLDIIRKLNPRGKISPFALLDELYLEILKRPPDQDFLKTFLSLLVARSSISTHANLHKDDAMLMNTSEKDLHIRLRRMRSLLKFEPFIDVYHKSFLDFLQDPSRSGQYHVSKEGGLKRYLELIVDSVVRHVSMAIEQPNCHGTCRSSPMFQVIVTNYPPMIVLPVEGWQDALKPLLDLQDKLLKTSRPSSCRVTQVMRDLLLHLVILQGKSHIITAAQAPESNMNEAVTECGPALVTEAQQSIREKDLDSCLSALLLDSVMVVDRAMIDRMFSLLAFDYAETVARVRTLSDAQKLIDLIDLLTNHESFLSQCGRDAARKAAHLASKLFAKTPLLPQSLFLNKRARYMDSNPDPLEIVPVPVCVH</sequence>
<dbReference type="AlphaFoldDB" id="A0A0C2RUX5"/>
<dbReference type="InParanoid" id="A0A0C2RUX5"/>
<organism evidence="1 2">
    <name type="scientific">Amanita muscaria (strain Koide BX008)</name>
    <dbReference type="NCBI Taxonomy" id="946122"/>
    <lineage>
        <taxon>Eukaryota</taxon>
        <taxon>Fungi</taxon>
        <taxon>Dikarya</taxon>
        <taxon>Basidiomycota</taxon>
        <taxon>Agaricomycotina</taxon>
        <taxon>Agaricomycetes</taxon>
        <taxon>Agaricomycetidae</taxon>
        <taxon>Agaricales</taxon>
        <taxon>Pluteineae</taxon>
        <taxon>Amanitaceae</taxon>
        <taxon>Amanita</taxon>
    </lineage>
</organism>
<dbReference type="PANTHER" id="PTHR10039:SF14">
    <property type="entry name" value="NACHT DOMAIN-CONTAINING PROTEIN"/>
    <property type="match status" value="1"/>
</dbReference>
<dbReference type="STRING" id="946122.A0A0C2RUX5"/>
<protein>
    <recommendedName>
        <fullName evidence="3">NACHT domain-containing protein</fullName>
    </recommendedName>
</protein>
<dbReference type="Proteomes" id="UP000054549">
    <property type="component" value="Unassembled WGS sequence"/>
</dbReference>
<evidence type="ECO:0000313" key="1">
    <source>
        <dbReference type="EMBL" id="KIL54020.1"/>
    </source>
</evidence>
<proteinExistence type="predicted"/>
<dbReference type="EMBL" id="KN819021">
    <property type="protein sequence ID" value="KIL54020.1"/>
    <property type="molecule type" value="Genomic_DNA"/>
</dbReference>
<accession>A0A0C2RUX5</accession>
<dbReference type="OrthoDB" id="2683297at2759"/>
<reference evidence="1 2" key="1">
    <citation type="submission" date="2014-04" db="EMBL/GenBank/DDBJ databases">
        <title>Evolutionary Origins and Diversification of the Mycorrhizal Mutualists.</title>
        <authorList>
            <consortium name="DOE Joint Genome Institute"/>
            <consortium name="Mycorrhizal Genomics Consortium"/>
            <person name="Kohler A."/>
            <person name="Kuo A."/>
            <person name="Nagy L.G."/>
            <person name="Floudas D."/>
            <person name="Copeland A."/>
            <person name="Barry K.W."/>
            <person name="Cichocki N."/>
            <person name="Veneault-Fourrey C."/>
            <person name="LaButti K."/>
            <person name="Lindquist E.A."/>
            <person name="Lipzen A."/>
            <person name="Lundell T."/>
            <person name="Morin E."/>
            <person name="Murat C."/>
            <person name="Riley R."/>
            <person name="Ohm R."/>
            <person name="Sun H."/>
            <person name="Tunlid A."/>
            <person name="Henrissat B."/>
            <person name="Grigoriev I.V."/>
            <person name="Hibbett D.S."/>
            <person name="Martin F."/>
        </authorList>
    </citation>
    <scope>NUCLEOTIDE SEQUENCE [LARGE SCALE GENOMIC DNA]</scope>
    <source>
        <strain evidence="1 2">Koide BX008</strain>
    </source>
</reference>
<gene>
    <name evidence="1" type="ORF">M378DRAFT_19286</name>
</gene>
<dbReference type="PANTHER" id="PTHR10039">
    <property type="entry name" value="AMELOGENIN"/>
    <property type="match status" value="1"/>
</dbReference>
<evidence type="ECO:0000313" key="2">
    <source>
        <dbReference type="Proteomes" id="UP000054549"/>
    </source>
</evidence>
<keyword evidence="2" id="KW-1185">Reference proteome</keyword>
<evidence type="ECO:0008006" key="3">
    <source>
        <dbReference type="Google" id="ProtNLM"/>
    </source>
</evidence>